<organism evidence="1 2">
    <name type="scientific">Urbifossiella limnaea</name>
    <dbReference type="NCBI Taxonomy" id="2528023"/>
    <lineage>
        <taxon>Bacteria</taxon>
        <taxon>Pseudomonadati</taxon>
        <taxon>Planctomycetota</taxon>
        <taxon>Planctomycetia</taxon>
        <taxon>Gemmatales</taxon>
        <taxon>Gemmataceae</taxon>
        <taxon>Urbifossiella</taxon>
    </lineage>
</organism>
<evidence type="ECO:0008006" key="3">
    <source>
        <dbReference type="Google" id="ProtNLM"/>
    </source>
</evidence>
<dbReference type="KEGG" id="uli:ETAA1_41180"/>
<evidence type="ECO:0000313" key="2">
    <source>
        <dbReference type="Proteomes" id="UP000319576"/>
    </source>
</evidence>
<name>A0A517XXA3_9BACT</name>
<keyword evidence="2" id="KW-1185">Reference proteome</keyword>
<dbReference type="EMBL" id="CP036273">
    <property type="protein sequence ID" value="QDU22142.1"/>
    <property type="molecule type" value="Genomic_DNA"/>
</dbReference>
<gene>
    <name evidence="1" type="ORF">ETAA1_41180</name>
</gene>
<protein>
    <recommendedName>
        <fullName evidence="3">SGNH/GDSL hydrolase family protein</fullName>
    </recommendedName>
</protein>
<accession>A0A517XXA3</accession>
<reference evidence="1 2" key="1">
    <citation type="submission" date="2019-02" db="EMBL/GenBank/DDBJ databases">
        <title>Deep-cultivation of Planctomycetes and their phenomic and genomic characterization uncovers novel biology.</title>
        <authorList>
            <person name="Wiegand S."/>
            <person name="Jogler M."/>
            <person name="Boedeker C."/>
            <person name="Pinto D."/>
            <person name="Vollmers J."/>
            <person name="Rivas-Marin E."/>
            <person name="Kohn T."/>
            <person name="Peeters S.H."/>
            <person name="Heuer A."/>
            <person name="Rast P."/>
            <person name="Oberbeckmann S."/>
            <person name="Bunk B."/>
            <person name="Jeske O."/>
            <person name="Meyerdierks A."/>
            <person name="Storesund J.E."/>
            <person name="Kallscheuer N."/>
            <person name="Luecker S."/>
            <person name="Lage O.M."/>
            <person name="Pohl T."/>
            <person name="Merkel B.J."/>
            <person name="Hornburger P."/>
            <person name="Mueller R.-W."/>
            <person name="Bruemmer F."/>
            <person name="Labrenz M."/>
            <person name="Spormann A.M."/>
            <person name="Op den Camp H."/>
            <person name="Overmann J."/>
            <person name="Amann R."/>
            <person name="Jetten M.S.M."/>
            <person name="Mascher T."/>
            <person name="Medema M.H."/>
            <person name="Devos D.P."/>
            <person name="Kaster A.-K."/>
            <person name="Ovreas L."/>
            <person name="Rohde M."/>
            <person name="Galperin M.Y."/>
            <person name="Jogler C."/>
        </authorList>
    </citation>
    <scope>NUCLEOTIDE SEQUENCE [LARGE SCALE GENOMIC DNA]</scope>
    <source>
        <strain evidence="1 2">ETA_A1</strain>
    </source>
</reference>
<evidence type="ECO:0000313" key="1">
    <source>
        <dbReference type="EMBL" id="QDU22142.1"/>
    </source>
</evidence>
<dbReference type="OrthoDB" id="272872at2"/>
<dbReference type="SUPFAM" id="SSF52266">
    <property type="entry name" value="SGNH hydrolase"/>
    <property type="match status" value="1"/>
</dbReference>
<dbReference type="AlphaFoldDB" id="A0A517XXA3"/>
<dbReference type="RefSeq" id="WP_145241625.1">
    <property type="nucleotide sequence ID" value="NZ_CP036273.1"/>
</dbReference>
<sequence length="349" mass="38286">MRAALVRPLAGWRRPRPALARPALRATRARRARFAVLLTPLATALILSAAWVGVETVRPEVVDPDYFQRRDTLRARVAENPGKPLAVVIGSSRMVQGFSPDTLPDPAGGPVLWFNASHFGAGPVLNSVVLSRLLADGVRPDVVVFEVMPAFCVSENAPFLAHHLTHRDLAGIHRYTPPGELDLSYLRFRLTRPARLTRVAEPFAGIIPPLPYGGNPTPIIDVTEEDRAARLVVQTRALGAALKRVTVRPEADRALRASLKLCRERGITPVLVFSPEGPTFRAFYNAAALARFEGYVADVARENGVRLIDARDWLAESDFMDSHHPLHRGSVAFTARLVADLGPVSDRPR</sequence>
<proteinExistence type="predicted"/>
<dbReference type="Proteomes" id="UP000319576">
    <property type="component" value="Chromosome"/>
</dbReference>